<sequence>MELFVNRETELQVIDNAFQTLLDKTRLLRTPIIEFSGVGGIGKTSLLKQVEERCNEKKLQYLWVDVGRDPARVDDEIITQTRKYIPVHEDEEKQSPILATRALLQQGPVVLLLDSVDTANKEQQEKLVSLLRNLIDHEKFFVILTSQKLLPFDQERSVARKLSTFSLKSFNRKHCESYLIKQNIPIDTELRDLVFEWTRGYPLAMNIMTQALNDGIDPRTDEGRDEMLNLLMDKVIDQGVLANTQADERDNYRALLQLLAIPRRFNLPIMQDLIEKFIPHLRRERSMAYFGLPGELNATTNVVNWNFARAGYCVDEPIRSLFLLLLKMQHLDNYLAIHSFLAQLNQRLAGEQPGFDRVRYTRECLYHIACSAQETDIAQQLEEGMQLMLQESLENFQQFTEEFAQDQELKEALGDYLIKVQSIIAAHIESLNNDDHKDSRYA</sequence>
<dbReference type="PRINTS" id="PR00364">
    <property type="entry name" value="DISEASERSIST"/>
</dbReference>
<gene>
    <name evidence="2" type="ORF">KDA_68880</name>
</gene>
<organism evidence="2 3">
    <name type="scientific">Dictyobacter alpinus</name>
    <dbReference type="NCBI Taxonomy" id="2014873"/>
    <lineage>
        <taxon>Bacteria</taxon>
        <taxon>Bacillati</taxon>
        <taxon>Chloroflexota</taxon>
        <taxon>Ktedonobacteria</taxon>
        <taxon>Ktedonobacterales</taxon>
        <taxon>Dictyobacteraceae</taxon>
        <taxon>Dictyobacter</taxon>
    </lineage>
</organism>
<proteinExistence type="predicted"/>
<protein>
    <recommendedName>
        <fullName evidence="1">NB-ARC domain-containing protein</fullName>
    </recommendedName>
</protein>
<dbReference type="SUPFAM" id="SSF52540">
    <property type="entry name" value="P-loop containing nucleoside triphosphate hydrolases"/>
    <property type="match status" value="1"/>
</dbReference>
<accession>A0A402BJ33</accession>
<name>A0A402BJ33_9CHLR</name>
<dbReference type="AlphaFoldDB" id="A0A402BJ33"/>
<dbReference type="OrthoDB" id="152111at2"/>
<comment type="caution">
    <text evidence="2">The sequence shown here is derived from an EMBL/GenBank/DDBJ whole genome shotgun (WGS) entry which is preliminary data.</text>
</comment>
<dbReference type="Gene3D" id="3.40.50.300">
    <property type="entry name" value="P-loop containing nucleotide triphosphate hydrolases"/>
    <property type="match status" value="1"/>
</dbReference>
<reference evidence="3" key="1">
    <citation type="submission" date="2018-12" db="EMBL/GenBank/DDBJ databases">
        <title>Tengunoibacter tsumagoiensis gen. nov., sp. nov., Dictyobacter kobayashii sp. nov., D. alpinus sp. nov., and D. joshuensis sp. nov. and description of Dictyobacteraceae fam. nov. within the order Ktedonobacterales isolated from Tengu-no-mugimeshi.</title>
        <authorList>
            <person name="Wang C.M."/>
            <person name="Zheng Y."/>
            <person name="Sakai Y."/>
            <person name="Toyoda A."/>
            <person name="Minakuchi Y."/>
            <person name="Abe K."/>
            <person name="Yokota A."/>
            <person name="Yabe S."/>
        </authorList>
    </citation>
    <scope>NUCLEOTIDE SEQUENCE [LARGE SCALE GENOMIC DNA]</scope>
    <source>
        <strain evidence="3">Uno16</strain>
    </source>
</reference>
<dbReference type="Pfam" id="PF00931">
    <property type="entry name" value="NB-ARC"/>
    <property type="match status" value="1"/>
</dbReference>
<dbReference type="InterPro" id="IPR002182">
    <property type="entry name" value="NB-ARC"/>
</dbReference>
<dbReference type="InterPro" id="IPR027417">
    <property type="entry name" value="P-loop_NTPase"/>
</dbReference>
<dbReference type="Proteomes" id="UP000287171">
    <property type="component" value="Unassembled WGS sequence"/>
</dbReference>
<feature type="domain" description="NB-ARC" evidence="1">
    <location>
        <begin position="15"/>
        <end position="121"/>
    </location>
</feature>
<keyword evidence="3" id="KW-1185">Reference proteome</keyword>
<dbReference type="RefSeq" id="WP_126631379.1">
    <property type="nucleotide sequence ID" value="NZ_BIFT01000002.1"/>
</dbReference>
<evidence type="ECO:0000313" key="3">
    <source>
        <dbReference type="Proteomes" id="UP000287171"/>
    </source>
</evidence>
<evidence type="ECO:0000259" key="1">
    <source>
        <dbReference type="Pfam" id="PF00931"/>
    </source>
</evidence>
<dbReference type="EMBL" id="BIFT01000002">
    <property type="protein sequence ID" value="GCE31404.1"/>
    <property type="molecule type" value="Genomic_DNA"/>
</dbReference>
<evidence type="ECO:0000313" key="2">
    <source>
        <dbReference type="EMBL" id="GCE31404.1"/>
    </source>
</evidence>